<evidence type="ECO:0000256" key="1">
    <source>
        <dbReference type="SAM" id="Phobius"/>
    </source>
</evidence>
<keyword evidence="1" id="KW-0472">Membrane</keyword>
<name>A0AAX2CC27_9BACI</name>
<comment type="caution">
    <text evidence="2">The sequence shown here is derived from an EMBL/GenBank/DDBJ whole genome shotgun (WGS) entry which is preliminary data.</text>
</comment>
<dbReference type="AlphaFoldDB" id="A0AAX2CC27"/>
<dbReference type="Proteomes" id="UP000242164">
    <property type="component" value="Unassembled WGS sequence"/>
</dbReference>
<organism evidence="2 3">
    <name type="scientific">Bacillus cytotoxicus</name>
    <dbReference type="NCBI Taxonomy" id="580165"/>
    <lineage>
        <taxon>Bacteria</taxon>
        <taxon>Bacillati</taxon>
        <taxon>Bacillota</taxon>
        <taxon>Bacilli</taxon>
        <taxon>Bacillales</taxon>
        <taxon>Bacillaceae</taxon>
        <taxon>Bacillus</taxon>
        <taxon>Bacillus cereus group</taxon>
    </lineage>
</organism>
<evidence type="ECO:0000313" key="2">
    <source>
        <dbReference type="EMBL" id="SCL82587.1"/>
    </source>
</evidence>
<evidence type="ECO:0008006" key="4">
    <source>
        <dbReference type="Google" id="ProtNLM"/>
    </source>
</evidence>
<evidence type="ECO:0000313" key="3">
    <source>
        <dbReference type="Proteomes" id="UP000242164"/>
    </source>
</evidence>
<gene>
    <name evidence="2" type="ORF">BCB44BAC_00230</name>
</gene>
<keyword evidence="1" id="KW-0812">Transmembrane</keyword>
<proteinExistence type="predicted"/>
<sequence length="37" mass="4193">MCKEEVVKVPLKECCSYFMVAIVCIGLFDIITNLIVK</sequence>
<dbReference type="EMBL" id="FMIK01000007">
    <property type="protein sequence ID" value="SCL82587.1"/>
    <property type="molecule type" value="Genomic_DNA"/>
</dbReference>
<reference evidence="2 3" key="1">
    <citation type="submission" date="2016-08" db="EMBL/GenBank/DDBJ databases">
        <authorList>
            <person name="Loux V."/>
            <person name="Rue O."/>
        </authorList>
    </citation>
    <scope>NUCLEOTIDE SEQUENCE [LARGE SCALE GENOMIC DNA]</scope>
    <source>
        <strain evidence="2 3">AFSSA_08CEB44bac</strain>
    </source>
</reference>
<keyword evidence="1" id="KW-1133">Transmembrane helix</keyword>
<protein>
    <recommendedName>
        <fullName evidence="4">Iron ABC transporter permease</fullName>
    </recommendedName>
</protein>
<accession>A0AAX2CC27</accession>
<feature type="transmembrane region" description="Helical" evidence="1">
    <location>
        <begin position="17"/>
        <end position="36"/>
    </location>
</feature>